<accession>A0AB35N2P5</accession>
<dbReference type="EMBL" id="JAUYVL010000014">
    <property type="protein sequence ID" value="MDP2502823.1"/>
    <property type="molecule type" value="Genomic_DNA"/>
</dbReference>
<evidence type="ECO:0000256" key="2">
    <source>
        <dbReference type="ARBA" id="ARBA00022692"/>
    </source>
</evidence>
<gene>
    <name evidence="7" type="ORF">Q8W42_19065</name>
</gene>
<dbReference type="AlphaFoldDB" id="A0AB35N2P5"/>
<evidence type="ECO:0000256" key="1">
    <source>
        <dbReference type="ARBA" id="ARBA00004141"/>
    </source>
</evidence>
<feature type="transmembrane region" description="Helical" evidence="5">
    <location>
        <begin position="218"/>
        <end position="237"/>
    </location>
</feature>
<sequence>MNIINRKQIYTALLLLPYFFAVTGMLVLDSGDKKMIPLFLISIIVSILVFKKETILNNIHSPFVWLIGTSCIYTVFSYYYHGSSSRELRALIGVTLFLIAFPYQMLTQKVIQWVVLIGSLAICANSVYFNLYIGTGRNAGYINPIPYSTACALVSIIAFSLLLDSSPFKGKTLPFVAFLLSLPPIILSETRGIWLAFTLSIFIIIVVKCIKNPPSRKYILFTFILTAILTSTGAFLFKDKINERYNQTIYEVKKIQSGDYSTSVGLRLQMWMLAPELIKQKPILGHGQEQRDILKDKLEHGEISRSLYHYASAHFHNQFLDKMVKSGVIGTMLVIGLLLYPLMMVRKSPPSDAYIIIGLVSLFFIAGLTDVPFNHPQPLMLYLLFLIPICSRCKRVTND</sequence>
<organism evidence="7 8">
    <name type="scientific">Vibrio splendidus</name>
    <dbReference type="NCBI Taxonomy" id="29497"/>
    <lineage>
        <taxon>Bacteria</taxon>
        <taxon>Pseudomonadati</taxon>
        <taxon>Pseudomonadota</taxon>
        <taxon>Gammaproteobacteria</taxon>
        <taxon>Vibrionales</taxon>
        <taxon>Vibrionaceae</taxon>
        <taxon>Vibrio</taxon>
    </lineage>
</organism>
<dbReference type="InterPro" id="IPR051533">
    <property type="entry name" value="WaaL-like"/>
</dbReference>
<dbReference type="PANTHER" id="PTHR37422:SF17">
    <property type="entry name" value="O-ANTIGEN LIGASE"/>
    <property type="match status" value="1"/>
</dbReference>
<dbReference type="PANTHER" id="PTHR37422">
    <property type="entry name" value="TEICHURONIC ACID BIOSYNTHESIS PROTEIN TUAE"/>
    <property type="match status" value="1"/>
</dbReference>
<proteinExistence type="predicted"/>
<dbReference type="GO" id="GO:0016874">
    <property type="term" value="F:ligase activity"/>
    <property type="evidence" value="ECO:0007669"/>
    <property type="project" value="UniProtKB-KW"/>
</dbReference>
<keyword evidence="3 5" id="KW-1133">Transmembrane helix</keyword>
<keyword evidence="2 5" id="KW-0812">Transmembrane</keyword>
<evidence type="ECO:0000256" key="5">
    <source>
        <dbReference type="SAM" id="Phobius"/>
    </source>
</evidence>
<feature type="transmembrane region" description="Helical" evidence="5">
    <location>
        <begin position="9"/>
        <end position="28"/>
    </location>
</feature>
<feature type="transmembrane region" description="Helical" evidence="5">
    <location>
        <begin position="88"/>
        <end position="106"/>
    </location>
</feature>
<evidence type="ECO:0000259" key="6">
    <source>
        <dbReference type="Pfam" id="PF04932"/>
    </source>
</evidence>
<dbReference type="InterPro" id="IPR007016">
    <property type="entry name" value="O-antigen_ligase-rel_domated"/>
</dbReference>
<keyword evidence="7" id="KW-0436">Ligase</keyword>
<feature type="transmembrane region" description="Helical" evidence="5">
    <location>
        <begin position="354"/>
        <end position="373"/>
    </location>
</feature>
<dbReference type="RefSeq" id="WP_102534483.1">
    <property type="nucleotide sequence ID" value="NZ_CAWNTE010000096.1"/>
</dbReference>
<evidence type="ECO:0000313" key="7">
    <source>
        <dbReference type="EMBL" id="MDP2502823.1"/>
    </source>
</evidence>
<dbReference type="Proteomes" id="UP001177935">
    <property type="component" value="Unassembled WGS sequence"/>
</dbReference>
<comment type="subcellular location">
    <subcellularLocation>
        <location evidence="1">Membrane</location>
        <topology evidence="1">Multi-pass membrane protein</topology>
    </subcellularLocation>
</comment>
<feature type="transmembrane region" description="Helical" evidence="5">
    <location>
        <begin position="145"/>
        <end position="163"/>
    </location>
</feature>
<feature type="transmembrane region" description="Helical" evidence="5">
    <location>
        <begin position="63"/>
        <end position="82"/>
    </location>
</feature>
<dbReference type="GO" id="GO:0016020">
    <property type="term" value="C:membrane"/>
    <property type="evidence" value="ECO:0007669"/>
    <property type="project" value="UniProtKB-SubCell"/>
</dbReference>
<comment type="caution">
    <text evidence="7">The sequence shown here is derived from an EMBL/GenBank/DDBJ whole genome shotgun (WGS) entry which is preliminary data.</text>
</comment>
<feature type="domain" description="O-antigen ligase-related" evidence="6">
    <location>
        <begin position="177"/>
        <end position="335"/>
    </location>
</feature>
<feature type="transmembrane region" description="Helical" evidence="5">
    <location>
        <begin position="193"/>
        <end position="211"/>
    </location>
</feature>
<feature type="transmembrane region" description="Helical" evidence="5">
    <location>
        <begin position="323"/>
        <end position="342"/>
    </location>
</feature>
<keyword evidence="4 5" id="KW-0472">Membrane</keyword>
<evidence type="ECO:0000256" key="4">
    <source>
        <dbReference type="ARBA" id="ARBA00023136"/>
    </source>
</evidence>
<reference evidence="7" key="1">
    <citation type="submission" date="2023-07" db="EMBL/GenBank/DDBJ databases">
        <title>Genome content predicts the carbon catabolic preferences of heterotrophic bacteria.</title>
        <authorList>
            <person name="Gralka M."/>
        </authorList>
    </citation>
    <scope>NUCLEOTIDE SEQUENCE</scope>
    <source>
        <strain evidence="7">6E02</strain>
    </source>
</reference>
<evidence type="ECO:0000313" key="8">
    <source>
        <dbReference type="Proteomes" id="UP001177935"/>
    </source>
</evidence>
<name>A0AB35N2P5_VIBSP</name>
<protein>
    <submittedName>
        <fullName evidence="7">O-antigen ligase family protein</fullName>
    </submittedName>
</protein>
<evidence type="ECO:0000256" key="3">
    <source>
        <dbReference type="ARBA" id="ARBA00022989"/>
    </source>
</evidence>
<dbReference type="Pfam" id="PF04932">
    <property type="entry name" value="Wzy_C"/>
    <property type="match status" value="1"/>
</dbReference>
<feature type="transmembrane region" description="Helical" evidence="5">
    <location>
        <begin position="113"/>
        <end position="133"/>
    </location>
</feature>